<evidence type="ECO:0000313" key="1">
    <source>
        <dbReference type="EMBL" id="CRK12467.1"/>
    </source>
</evidence>
<protein>
    <submittedName>
        <fullName evidence="1">Uncharacterized protein</fullName>
    </submittedName>
</protein>
<dbReference type="AlphaFoldDB" id="A0A0G4KRW9"/>
<dbReference type="EMBL" id="CVQH01003780">
    <property type="protein sequence ID" value="CRK12467.1"/>
    <property type="molecule type" value="Genomic_DNA"/>
</dbReference>
<sequence>MDPETRLKESVKAESQLLLRARARETHPTLEVTIETIMTDPAVDIPSLLSMVRCSVIAKTSLHDESAQRSS</sequence>
<reference evidence="1 2" key="1">
    <citation type="submission" date="2015-05" db="EMBL/GenBank/DDBJ databases">
        <authorList>
            <person name="Wang D.B."/>
            <person name="Wang M."/>
        </authorList>
    </citation>
    <scope>NUCLEOTIDE SEQUENCE [LARGE SCALE GENOMIC DNA]</scope>
    <source>
        <strain evidence="1">VL1</strain>
    </source>
</reference>
<proteinExistence type="predicted"/>
<dbReference type="Proteomes" id="UP000044602">
    <property type="component" value="Unassembled WGS sequence"/>
</dbReference>
<evidence type="ECO:0000313" key="2">
    <source>
        <dbReference type="Proteomes" id="UP000044602"/>
    </source>
</evidence>
<gene>
    <name evidence="1" type="ORF">BN1708_010507</name>
</gene>
<name>A0A0G4KRW9_VERLO</name>
<accession>A0A0G4KRW9</accession>
<keyword evidence="2" id="KW-1185">Reference proteome</keyword>
<organism evidence="1 2">
    <name type="scientific">Verticillium longisporum</name>
    <name type="common">Verticillium dahliae var. longisporum</name>
    <dbReference type="NCBI Taxonomy" id="100787"/>
    <lineage>
        <taxon>Eukaryota</taxon>
        <taxon>Fungi</taxon>
        <taxon>Dikarya</taxon>
        <taxon>Ascomycota</taxon>
        <taxon>Pezizomycotina</taxon>
        <taxon>Sordariomycetes</taxon>
        <taxon>Hypocreomycetidae</taxon>
        <taxon>Glomerellales</taxon>
        <taxon>Plectosphaerellaceae</taxon>
        <taxon>Verticillium</taxon>
    </lineage>
</organism>